<feature type="domain" description="K Homology" evidence="5">
    <location>
        <begin position="96"/>
        <end position="168"/>
    </location>
</feature>
<dbReference type="SMART" id="SM00322">
    <property type="entry name" value="KH"/>
    <property type="match status" value="4"/>
</dbReference>
<feature type="domain" description="K Homology" evidence="5">
    <location>
        <begin position="190"/>
        <end position="257"/>
    </location>
</feature>
<dbReference type="InterPro" id="IPR036612">
    <property type="entry name" value="KH_dom_type_1_sf"/>
</dbReference>
<keyword evidence="2" id="KW-0677">Repeat</keyword>
<evidence type="ECO:0000256" key="2">
    <source>
        <dbReference type="ARBA" id="ARBA00022737"/>
    </source>
</evidence>
<evidence type="ECO:0000313" key="6">
    <source>
        <dbReference type="EMBL" id="CDP92727.1"/>
    </source>
</evidence>
<dbReference type="PROSITE" id="PS50084">
    <property type="entry name" value="KH_TYPE_1"/>
    <property type="match status" value="4"/>
</dbReference>
<feature type="domain" description="K Homology" evidence="5">
    <location>
        <begin position="9"/>
        <end position="79"/>
    </location>
</feature>
<dbReference type="PANTHER" id="PTHR10288">
    <property type="entry name" value="KH DOMAIN CONTAINING RNA BINDING PROTEIN"/>
    <property type="match status" value="1"/>
</dbReference>
<keyword evidence="3" id="KW-0539">Nucleus</keyword>
<dbReference type="Gene3D" id="3.30.1370.10">
    <property type="entry name" value="K Homology domain, type 1"/>
    <property type="match status" value="4"/>
</dbReference>
<dbReference type="InterPro" id="IPR004088">
    <property type="entry name" value="KH_dom_type_1"/>
</dbReference>
<evidence type="ECO:0000256" key="4">
    <source>
        <dbReference type="PROSITE-ProRule" id="PRU00117"/>
    </source>
</evidence>
<dbReference type="CDD" id="cd22397">
    <property type="entry name" value="KH-I_FUBP_rpt2"/>
    <property type="match status" value="1"/>
</dbReference>
<organism evidence="6">
    <name type="scientific">Brugia malayi</name>
    <name type="common">Filarial nematode worm</name>
    <dbReference type="NCBI Taxonomy" id="6279"/>
    <lineage>
        <taxon>Eukaryota</taxon>
        <taxon>Metazoa</taxon>
        <taxon>Ecdysozoa</taxon>
        <taxon>Nematoda</taxon>
        <taxon>Chromadorea</taxon>
        <taxon>Rhabditida</taxon>
        <taxon>Spirurina</taxon>
        <taxon>Spiruromorpha</taxon>
        <taxon>Filarioidea</taxon>
        <taxon>Onchocercidae</taxon>
        <taxon>Brugia</taxon>
    </lineage>
</organism>
<evidence type="ECO:0000256" key="1">
    <source>
        <dbReference type="ARBA" id="ARBA00004123"/>
    </source>
</evidence>
<dbReference type="GO" id="GO:0006355">
    <property type="term" value="P:regulation of DNA-templated transcription"/>
    <property type="evidence" value="ECO:0007669"/>
    <property type="project" value="InterPro"/>
</dbReference>
<reference evidence="6" key="1">
    <citation type="journal article" date="2007" name="Science">
        <title>Draft genome of the filarial nematode parasite Brugia malayi.</title>
        <authorList>
            <person name="Ghedin E."/>
            <person name="Wang S."/>
            <person name="Spiro D."/>
            <person name="Caler E."/>
            <person name="Zhao Q."/>
            <person name="Crabtree J."/>
            <person name="Allen J.E."/>
            <person name="Delcher A.L."/>
            <person name="Guiliano D.B."/>
            <person name="Miranda-Saavedra D."/>
            <person name="Angiuoli S.V."/>
            <person name="Creasy T."/>
            <person name="Amedeo P."/>
            <person name="Haas B."/>
            <person name="El-Sayed N.M."/>
            <person name="Wortman J.R."/>
            <person name="Feldblyum T."/>
            <person name="Tallon L."/>
            <person name="Schatz M."/>
            <person name="Shumway M."/>
            <person name="Koo H."/>
            <person name="Salzberg S.L."/>
            <person name="Schobel S."/>
            <person name="Pertea M."/>
            <person name="Pop M."/>
            <person name="White O."/>
            <person name="Barton G.J."/>
            <person name="Carlow C.K."/>
            <person name="Crawford M.J."/>
            <person name="Daub J."/>
            <person name="Dimmic M.W."/>
            <person name="Estes C.F."/>
            <person name="Foster J.M."/>
            <person name="Ganatra M."/>
            <person name="Gregory W.F."/>
            <person name="Johnson N.M."/>
            <person name="Jin J."/>
            <person name="Komuniecki R."/>
            <person name="Korf I."/>
            <person name="Kumar S."/>
            <person name="Laney S."/>
            <person name="Li B.W."/>
            <person name="Li W."/>
            <person name="Lindblom T.H."/>
            <person name="Lustigman S."/>
            <person name="Ma D."/>
            <person name="Maina C.V."/>
            <person name="Martin D.M."/>
            <person name="McCarter J.P."/>
            <person name="McReynolds L."/>
            <person name="Mitreva M."/>
            <person name="Nutman T.B."/>
            <person name="Parkinson J."/>
            <person name="Peregrin-Alvarez J.M."/>
            <person name="Poole C."/>
            <person name="Ren Q."/>
            <person name="Saunders L."/>
            <person name="Sluder A.E."/>
            <person name="Smith K."/>
            <person name="Stanke M."/>
            <person name="Unnasch T.R."/>
            <person name="Ware J."/>
            <person name="Wei A.D."/>
            <person name="Weil G."/>
            <person name="Williams D.J."/>
            <person name="Zhang Y."/>
            <person name="Williams S.A."/>
            <person name="Fraser-Liggett C."/>
            <person name="Slatko B."/>
            <person name="Blaxter M.L."/>
            <person name="Scott A.L."/>
        </authorList>
    </citation>
    <scope>NUCLEOTIDE SEQUENCE</scope>
    <source>
        <strain evidence="6">FR3</strain>
    </source>
</reference>
<comment type="subcellular location">
    <subcellularLocation>
        <location evidence="1">Nucleus</location>
    </subcellularLocation>
</comment>
<dbReference type="GO" id="GO:0005634">
    <property type="term" value="C:nucleus"/>
    <property type="evidence" value="ECO:0007669"/>
    <property type="project" value="UniProtKB-SubCell"/>
</dbReference>
<dbReference type="InterPro" id="IPR004087">
    <property type="entry name" value="KH_dom"/>
</dbReference>
<dbReference type="Pfam" id="PF00013">
    <property type="entry name" value="KH_1"/>
    <property type="match status" value="4"/>
</dbReference>
<keyword evidence="4" id="KW-0694">RNA-binding</keyword>
<dbReference type="EMBL" id="LN856849">
    <property type="protein sequence ID" value="CDP92727.1"/>
    <property type="molecule type" value="Genomic_DNA"/>
</dbReference>
<dbReference type="AlphaFoldDB" id="A0A1I9G0M4"/>
<proteinExistence type="predicted"/>
<dbReference type="GO" id="GO:0003723">
    <property type="term" value="F:RNA binding"/>
    <property type="evidence" value="ECO:0007669"/>
    <property type="project" value="UniProtKB-UniRule"/>
</dbReference>
<gene>
    <name evidence="6" type="primary">Bm2159</name>
    <name evidence="6" type="ORF">BM_Bm2159</name>
</gene>
<feature type="domain" description="K Homology" evidence="5">
    <location>
        <begin position="264"/>
        <end position="335"/>
    </location>
</feature>
<reference evidence="6" key="2">
    <citation type="submission" date="2012-12" db="EMBL/GenBank/DDBJ databases">
        <authorList>
            <consortium name="WormBase Consortium"/>
            <person name="Ghedin E."/>
            <person name="Paulini M."/>
        </authorList>
    </citation>
    <scope>NUCLEOTIDE SEQUENCE</scope>
    <source>
        <strain evidence="6">FR3</strain>
    </source>
</reference>
<dbReference type="Pfam" id="PF09005">
    <property type="entry name" value="FUBP_C"/>
    <property type="match status" value="1"/>
</dbReference>
<accession>A0A1I9G0M4</accession>
<protein>
    <submittedName>
        <fullName evidence="6">Bm2159, isoform c</fullName>
    </submittedName>
</protein>
<dbReference type="SUPFAM" id="SSF54791">
    <property type="entry name" value="Eukaryotic type KH-domain (KH-domain type I)"/>
    <property type="match status" value="4"/>
</dbReference>
<evidence type="ECO:0000259" key="5">
    <source>
        <dbReference type="SMART" id="SM00322"/>
    </source>
</evidence>
<sequence>MPPVGGVGEVVMETMEVPDHCVGLVIGRGGEQISQIQSQTNCRVQMSPESDGNNMRQCTLQGSKMSVDRARAMINEVDSSGNRPPPNRAGHFDGGIPVGTEMFIPGAKCGLVIGKGGETIKNIQEQTGVKMVMIQENQESGGQPKPLRITGDPEKVENARRMVEEILQSREDHPPGHFGFPGSFGISGGQRSIGEVIVPRASVGMIIGKGGETIKRLAAESGAKIQFKPDAQERCAVIQGTAEQIAKATQFISELVKKSGAAGGAEMFYMHVPSNKTGLVIGKGGETIKQICAESGAHVELSRDPPPNASEKVFIIKGTPYQIHHAQHIIRIKVGDIAPGTPVPQFHGQGGPGAGGDAFGVGHNTVPSAPQGYGNGNAQFAGAGIGQPDYSAQWAEYYRSMGMHEQAAVIENQLKQNAPITAQNQFSYGTPQAQPQGGYQFQQQY</sequence>
<name>A0A1I9G0M4_BRUMA</name>
<evidence type="ECO:0000256" key="3">
    <source>
        <dbReference type="ARBA" id="ARBA00023242"/>
    </source>
</evidence>
<dbReference type="CDD" id="cd22398">
    <property type="entry name" value="KH-I_FUBP_rpt3"/>
    <property type="match status" value="1"/>
</dbReference>
<dbReference type="InterPro" id="IPR015096">
    <property type="entry name" value="FUBP_C"/>
</dbReference>